<evidence type="ECO:0000256" key="5">
    <source>
        <dbReference type="ARBA" id="ARBA00023002"/>
    </source>
</evidence>
<dbReference type="PRINTS" id="PR00359">
    <property type="entry name" value="BP450"/>
</dbReference>
<sequence>MADLKDRTIELVSKGYRFTDRLLGPAVRPGSARRAPMRLLGSPTLVVRGAEGVRLFYDTDRMQRTGAMPAIIGGGLFGKGSLHGMDGEAHRNRKAIFVRAAMDPDALRELMADARREWAAYIDREWVAGEGGTVYDAAVDVYGRSIMRWAGIEADEGTLTRLSRWEAQIVDGFAVLGPAYVLQKVRRRQCDRWFEEHVRRARAGEVPVRPGSALDLVLAHRELDGQPLSDHLAAVEIQNVVRPTIAVARFAAFLALAFHEHPDVRERVSEEVLARGTTVDGPYATAVAQEVRRYYPFVPVLPAVARHDLEFEGARVAAGDRVLVDIFGTDRDAEHWHQPDRFDPERFTGEGADLAWSDHFLPQGGGRPETGHRCPGELVTVGLLALTAAELSRLEADLPEQDLSYPLDRMPTAPGSKVRFVDVRRR</sequence>
<keyword evidence="9" id="KW-1185">Reference proteome</keyword>
<dbReference type="Pfam" id="PF00067">
    <property type="entry name" value="p450"/>
    <property type="match status" value="1"/>
</dbReference>
<reference evidence="8 9" key="1">
    <citation type="submission" date="2024-09" db="EMBL/GenBank/DDBJ databases">
        <authorList>
            <person name="Sun Q."/>
            <person name="Mori K."/>
        </authorList>
    </citation>
    <scope>NUCLEOTIDE SEQUENCE [LARGE SCALE GENOMIC DNA]</scope>
    <source>
        <strain evidence="8 9">JCM 12763</strain>
    </source>
</reference>
<keyword evidence="5" id="KW-0560">Oxidoreductase</keyword>
<comment type="similarity">
    <text evidence="2">Belongs to the cytochrome P450 family.</text>
</comment>
<dbReference type="Gene3D" id="1.10.630.10">
    <property type="entry name" value="Cytochrome P450"/>
    <property type="match status" value="1"/>
</dbReference>
<dbReference type="EMBL" id="JBHMAX010000024">
    <property type="protein sequence ID" value="MFB9733099.1"/>
    <property type="molecule type" value="Genomic_DNA"/>
</dbReference>
<evidence type="ECO:0000256" key="4">
    <source>
        <dbReference type="ARBA" id="ARBA00022723"/>
    </source>
</evidence>
<proteinExistence type="inferred from homology"/>
<keyword evidence="4" id="KW-0479">Metal-binding</keyword>
<dbReference type="InterPro" id="IPR002397">
    <property type="entry name" value="Cyt_P450_B"/>
</dbReference>
<evidence type="ECO:0000256" key="3">
    <source>
        <dbReference type="ARBA" id="ARBA00022617"/>
    </source>
</evidence>
<evidence type="ECO:0000256" key="2">
    <source>
        <dbReference type="ARBA" id="ARBA00010617"/>
    </source>
</evidence>
<comment type="caution">
    <text evidence="8">The sequence shown here is derived from an EMBL/GenBank/DDBJ whole genome shotgun (WGS) entry which is preliminary data.</text>
</comment>
<evidence type="ECO:0000256" key="6">
    <source>
        <dbReference type="ARBA" id="ARBA00023004"/>
    </source>
</evidence>
<dbReference type="PANTHER" id="PTHR24286:SF24">
    <property type="entry name" value="LANOSTEROL 14-ALPHA DEMETHYLASE"/>
    <property type="match status" value="1"/>
</dbReference>
<name>A0ABV5V5I5_9MICO</name>
<keyword evidence="6" id="KW-0408">Iron</keyword>
<dbReference type="Proteomes" id="UP001589613">
    <property type="component" value="Unassembled WGS sequence"/>
</dbReference>
<keyword evidence="7" id="KW-0503">Monooxygenase</keyword>
<evidence type="ECO:0000313" key="9">
    <source>
        <dbReference type="Proteomes" id="UP001589613"/>
    </source>
</evidence>
<comment type="cofactor">
    <cofactor evidence="1">
        <name>heme</name>
        <dbReference type="ChEBI" id="CHEBI:30413"/>
    </cofactor>
</comment>
<accession>A0ABV5V5I5</accession>
<gene>
    <name evidence="8" type="ORF">ACFFN0_13700</name>
</gene>
<organism evidence="8 9">
    <name type="scientific">Ornithinimicrobium kibberense</name>
    <dbReference type="NCBI Taxonomy" id="282060"/>
    <lineage>
        <taxon>Bacteria</taxon>
        <taxon>Bacillati</taxon>
        <taxon>Actinomycetota</taxon>
        <taxon>Actinomycetes</taxon>
        <taxon>Micrococcales</taxon>
        <taxon>Ornithinimicrobiaceae</taxon>
        <taxon>Ornithinimicrobium</taxon>
    </lineage>
</organism>
<dbReference type="SUPFAM" id="SSF48264">
    <property type="entry name" value="Cytochrome P450"/>
    <property type="match status" value="1"/>
</dbReference>
<keyword evidence="3" id="KW-0349">Heme</keyword>
<evidence type="ECO:0000313" key="8">
    <source>
        <dbReference type="EMBL" id="MFB9733099.1"/>
    </source>
</evidence>
<dbReference type="PANTHER" id="PTHR24286">
    <property type="entry name" value="CYTOCHROME P450 26"/>
    <property type="match status" value="1"/>
</dbReference>
<dbReference type="InterPro" id="IPR001128">
    <property type="entry name" value="Cyt_P450"/>
</dbReference>
<evidence type="ECO:0000256" key="1">
    <source>
        <dbReference type="ARBA" id="ARBA00001971"/>
    </source>
</evidence>
<protein>
    <submittedName>
        <fullName evidence="8">Cytochrome P450</fullName>
    </submittedName>
</protein>
<dbReference type="InterPro" id="IPR036396">
    <property type="entry name" value="Cyt_P450_sf"/>
</dbReference>
<evidence type="ECO:0000256" key="7">
    <source>
        <dbReference type="ARBA" id="ARBA00023033"/>
    </source>
</evidence>
<dbReference type="RefSeq" id="WP_141337985.1">
    <property type="nucleotide sequence ID" value="NZ_JBHMAX010000024.1"/>
</dbReference>